<feature type="zinc finger region" description="CHC2-type" evidence="12 14">
    <location>
        <begin position="39"/>
        <end position="63"/>
    </location>
</feature>
<evidence type="ECO:0000256" key="3">
    <source>
        <dbReference type="ARBA" id="ARBA00022679"/>
    </source>
</evidence>
<evidence type="ECO:0000313" key="16">
    <source>
        <dbReference type="EMBL" id="KPV38954.1"/>
    </source>
</evidence>
<dbReference type="InterPro" id="IPR019475">
    <property type="entry name" value="DNA_primase_DnaB-bd"/>
</dbReference>
<comment type="catalytic activity">
    <reaction evidence="12">
        <text>ssDNA + n NTP = ssDNA/pppN(pN)n-1 hybrid + (n-1) diphosphate.</text>
        <dbReference type="EC" id="2.7.7.101"/>
    </reaction>
</comment>
<evidence type="ECO:0000256" key="13">
    <source>
        <dbReference type="PIRNR" id="PIRNR002811"/>
    </source>
</evidence>
<dbReference type="HAMAP" id="MF_00974">
    <property type="entry name" value="DNA_primase_DnaG"/>
    <property type="match status" value="1"/>
</dbReference>
<dbReference type="Gene3D" id="3.90.980.10">
    <property type="entry name" value="DNA primase, catalytic core, N-terminal domain"/>
    <property type="match status" value="1"/>
</dbReference>
<dbReference type="PIRSF" id="PIRSF002811">
    <property type="entry name" value="DnaG"/>
    <property type="match status" value="1"/>
</dbReference>
<evidence type="ECO:0000256" key="7">
    <source>
        <dbReference type="ARBA" id="ARBA00022771"/>
    </source>
</evidence>
<keyword evidence="1 12" id="KW-0240">DNA-directed RNA polymerase</keyword>
<keyword evidence="17" id="KW-1185">Reference proteome</keyword>
<dbReference type="GO" id="GO:1990077">
    <property type="term" value="C:primosome complex"/>
    <property type="evidence" value="ECO:0007669"/>
    <property type="project" value="UniProtKB-KW"/>
</dbReference>
<comment type="function">
    <text evidence="12 13">RNA polymerase that catalyzes the synthesis of short RNA molecules used as primers for DNA polymerase during DNA replication.</text>
</comment>
<evidence type="ECO:0000259" key="15">
    <source>
        <dbReference type="PROSITE" id="PS50880"/>
    </source>
</evidence>
<dbReference type="Gene3D" id="3.40.1360.10">
    <property type="match status" value="1"/>
</dbReference>
<comment type="cofactor">
    <cofactor evidence="12 13 14">
        <name>Zn(2+)</name>
        <dbReference type="ChEBI" id="CHEBI:29105"/>
    </cofactor>
    <text evidence="12 13 14">Binds 1 zinc ion per monomer.</text>
</comment>
<keyword evidence="6 12" id="KW-0479">Metal-binding</keyword>
<evidence type="ECO:0000256" key="2">
    <source>
        <dbReference type="ARBA" id="ARBA00022515"/>
    </source>
</evidence>
<keyword evidence="10 12" id="KW-0238">DNA-binding</keyword>
<protein>
    <recommendedName>
        <fullName evidence="12 13">DNA primase</fullName>
        <ecNumber evidence="12">2.7.7.101</ecNumber>
    </recommendedName>
</protein>
<accession>A0A0P9CJD9</accession>
<dbReference type="PANTHER" id="PTHR30313:SF2">
    <property type="entry name" value="DNA PRIMASE"/>
    <property type="match status" value="1"/>
</dbReference>
<dbReference type="Pfam" id="PF10410">
    <property type="entry name" value="DnaB_bind"/>
    <property type="match status" value="1"/>
</dbReference>
<dbReference type="PANTHER" id="PTHR30313">
    <property type="entry name" value="DNA PRIMASE"/>
    <property type="match status" value="1"/>
</dbReference>
<dbReference type="NCBIfam" id="TIGR01391">
    <property type="entry name" value="dnaG"/>
    <property type="match status" value="1"/>
</dbReference>
<dbReference type="OrthoDB" id="9803773at2"/>
<evidence type="ECO:0000256" key="5">
    <source>
        <dbReference type="ARBA" id="ARBA00022705"/>
    </source>
</evidence>
<sequence>MRQIPEEFVETLRQRVDIIDVVGDYVQLRRSGRSYVGLCPFHNERSPSFSVSPERQMYYCFGCGAGGTVIRFVMDIEGLTFTETVVRLAERANVQLPESLEETMPSQSETDRYQAMRDAHELAAKYYSYILMNSSAGVQALTYLENRGISKTTMVEFRLGFAPNTERRLVDFLRKRGFASELLVDSGLAVALGNQVVDRFRNRVMIPICDGRGQVVAFGGRAMQKEAKPKYLNSPETPLFHKSSVLFNLHAAKRSIRQTQTAVIFEGYMDVISAWQAGLKSGVASMGTSLTEEHVRLLKRYSDRLTVAYDGDEAGQRATHKVLSLARDAHLECRVVQFPEGMDPDDFAREFGAPAFVRQFQVQALTEVQFLIQGLRREANLESPAGRTAYIRKALTVLGERASPIERDEELQKLSQEFHLSLDALHQELKMLAKDSQRRTTHKVVAQNAVVNPNLVSADVRAGNHILQSLLLYPETYDWLLEHEVMELPLAQQTALLARLYAYRAECPEGSPVRFVETLEDTELRKLAASLAVGDAAGFDPALLTDCVRSLRLQELENRYRNKLQELVEAQLAGESEHVLACRQEVEDLQTEITRLKTPHA</sequence>
<dbReference type="InterPro" id="IPR050219">
    <property type="entry name" value="DnaG_primase"/>
</dbReference>
<dbReference type="InterPro" id="IPR037068">
    <property type="entry name" value="DNA_primase_core_N_sf"/>
</dbReference>
<keyword evidence="11 12" id="KW-0804">Transcription</keyword>
<dbReference type="PROSITE" id="PS50880">
    <property type="entry name" value="TOPRIM"/>
    <property type="match status" value="1"/>
</dbReference>
<evidence type="ECO:0000256" key="4">
    <source>
        <dbReference type="ARBA" id="ARBA00022695"/>
    </source>
</evidence>
<dbReference type="InterPro" id="IPR034151">
    <property type="entry name" value="TOPRIM_DnaG_bac"/>
</dbReference>
<dbReference type="Pfam" id="PF01807">
    <property type="entry name" value="Zn_ribbon_DnaG"/>
    <property type="match status" value="1"/>
</dbReference>
<dbReference type="InterPro" id="IPR006295">
    <property type="entry name" value="DNA_primase_DnaG"/>
</dbReference>
<reference evidence="16 17" key="1">
    <citation type="submission" date="2015-09" db="EMBL/GenBank/DDBJ databases">
        <title>Draft genome sequence of Alicyclobacillus ferrooxydans DSM 22381.</title>
        <authorList>
            <person name="Hemp J."/>
        </authorList>
    </citation>
    <scope>NUCLEOTIDE SEQUENCE [LARGE SCALE GENOMIC DNA]</scope>
    <source>
        <strain evidence="16 17">TC-34</strain>
    </source>
</reference>
<dbReference type="Pfam" id="PF13155">
    <property type="entry name" value="Toprim_2"/>
    <property type="match status" value="1"/>
</dbReference>
<dbReference type="FunFam" id="3.90.580.10:FF:000001">
    <property type="entry name" value="DNA primase"/>
    <property type="match status" value="1"/>
</dbReference>
<dbReference type="RefSeq" id="WP_054971565.1">
    <property type="nucleotide sequence ID" value="NZ_LJCO01000108.1"/>
</dbReference>
<dbReference type="InterPro" id="IPR002694">
    <property type="entry name" value="Znf_CHC2"/>
</dbReference>
<dbReference type="InterPro" id="IPR006171">
    <property type="entry name" value="TOPRIM_dom"/>
</dbReference>
<dbReference type="EC" id="2.7.7.101" evidence="12"/>
<dbReference type="Gene3D" id="3.90.580.10">
    <property type="entry name" value="Zinc finger, CHC2-type domain"/>
    <property type="match status" value="1"/>
</dbReference>
<dbReference type="GO" id="GO:0003899">
    <property type="term" value="F:DNA-directed RNA polymerase activity"/>
    <property type="evidence" value="ECO:0007669"/>
    <property type="project" value="UniProtKB-UniRule"/>
</dbReference>
<dbReference type="GO" id="GO:0000428">
    <property type="term" value="C:DNA-directed RNA polymerase complex"/>
    <property type="evidence" value="ECO:0007669"/>
    <property type="project" value="UniProtKB-KW"/>
</dbReference>
<gene>
    <name evidence="12" type="primary">dnaG</name>
    <name evidence="16" type="ORF">AN477_23260</name>
</gene>
<dbReference type="CDD" id="cd03364">
    <property type="entry name" value="TOPRIM_DnaG_primases"/>
    <property type="match status" value="1"/>
</dbReference>
<comment type="similarity">
    <text evidence="12 13">Belongs to the DnaG primase family.</text>
</comment>
<dbReference type="GO" id="GO:0003677">
    <property type="term" value="F:DNA binding"/>
    <property type="evidence" value="ECO:0007669"/>
    <property type="project" value="UniProtKB-KW"/>
</dbReference>
<keyword evidence="8 12" id="KW-0862">Zinc</keyword>
<evidence type="ECO:0000256" key="1">
    <source>
        <dbReference type="ARBA" id="ARBA00022478"/>
    </source>
</evidence>
<keyword evidence="7 12" id="KW-0863">Zinc-finger</keyword>
<dbReference type="Gene3D" id="1.10.860.10">
    <property type="entry name" value="DNAb Helicase, Chain A"/>
    <property type="match status" value="1"/>
</dbReference>
<dbReference type="GO" id="GO:0005737">
    <property type="term" value="C:cytoplasm"/>
    <property type="evidence" value="ECO:0007669"/>
    <property type="project" value="TreeGrafter"/>
</dbReference>
<keyword evidence="9" id="KW-0460">Magnesium</keyword>
<dbReference type="GO" id="GO:0008270">
    <property type="term" value="F:zinc ion binding"/>
    <property type="evidence" value="ECO:0007669"/>
    <property type="project" value="UniProtKB-UniRule"/>
</dbReference>
<dbReference type="AlphaFoldDB" id="A0A0P9CJD9"/>
<organism evidence="16 17">
    <name type="scientific">Alicyclobacillus ferrooxydans</name>
    <dbReference type="NCBI Taxonomy" id="471514"/>
    <lineage>
        <taxon>Bacteria</taxon>
        <taxon>Bacillati</taxon>
        <taxon>Bacillota</taxon>
        <taxon>Bacilli</taxon>
        <taxon>Bacillales</taxon>
        <taxon>Alicyclobacillaceae</taxon>
        <taxon>Alicyclobacillus</taxon>
    </lineage>
</organism>
<comment type="caution">
    <text evidence="16">The sequence shown here is derived from an EMBL/GenBank/DDBJ whole genome shotgun (WGS) entry which is preliminary data.</text>
</comment>
<evidence type="ECO:0000256" key="11">
    <source>
        <dbReference type="ARBA" id="ARBA00023163"/>
    </source>
</evidence>
<dbReference type="GO" id="GO:0006269">
    <property type="term" value="P:DNA replication, synthesis of primer"/>
    <property type="evidence" value="ECO:0007669"/>
    <property type="project" value="UniProtKB-UniRule"/>
</dbReference>
<proteinExistence type="inferred from homology"/>
<dbReference type="Proteomes" id="UP000050482">
    <property type="component" value="Unassembled WGS sequence"/>
</dbReference>
<dbReference type="SUPFAM" id="SSF57783">
    <property type="entry name" value="Zinc beta-ribbon"/>
    <property type="match status" value="1"/>
</dbReference>
<dbReference type="SMART" id="SM00400">
    <property type="entry name" value="ZnF_CHCC"/>
    <property type="match status" value="1"/>
</dbReference>
<evidence type="ECO:0000256" key="14">
    <source>
        <dbReference type="PIRSR" id="PIRSR002811-1"/>
    </source>
</evidence>
<keyword evidence="4 12" id="KW-0548">Nucleotidyltransferase</keyword>
<feature type="domain" description="Toprim" evidence="15">
    <location>
        <begin position="260"/>
        <end position="341"/>
    </location>
</feature>
<dbReference type="InterPro" id="IPR036977">
    <property type="entry name" value="DNA_primase_Znf_CHC2"/>
</dbReference>
<dbReference type="InterPro" id="IPR030846">
    <property type="entry name" value="DnaG_bac"/>
</dbReference>
<dbReference type="STRING" id="471514.AN477_23260"/>
<dbReference type="PATRIC" id="fig|471514.4.peg.2305"/>
<dbReference type="SMART" id="SM00493">
    <property type="entry name" value="TOPRIM"/>
    <property type="match status" value="1"/>
</dbReference>
<name>A0A0P9CJD9_9BACL</name>
<keyword evidence="2 12" id="KW-0639">Primosome</keyword>
<comment type="subunit">
    <text evidence="12">Monomer. Interacts with DnaB.</text>
</comment>
<keyword evidence="3 12" id="KW-0808">Transferase</keyword>
<evidence type="ECO:0000256" key="8">
    <source>
        <dbReference type="ARBA" id="ARBA00022833"/>
    </source>
</evidence>
<dbReference type="InterPro" id="IPR013264">
    <property type="entry name" value="DNAG_N"/>
</dbReference>
<evidence type="ECO:0000313" key="17">
    <source>
        <dbReference type="Proteomes" id="UP000050482"/>
    </source>
</evidence>
<dbReference type="FunFam" id="3.90.980.10:FF:000001">
    <property type="entry name" value="DNA primase"/>
    <property type="match status" value="1"/>
</dbReference>
<evidence type="ECO:0000256" key="9">
    <source>
        <dbReference type="ARBA" id="ARBA00022842"/>
    </source>
</evidence>
<evidence type="ECO:0000256" key="10">
    <source>
        <dbReference type="ARBA" id="ARBA00023125"/>
    </source>
</evidence>
<dbReference type="EMBL" id="LJCO01000108">
    <property type="protein sequence ID" value="KPV38954.1"/>
    <property type="molecule type" value="Genomic_DNA"/>
</dbReference>
<dbReference type="SUPFAM" id="SSF56731">
    <property type="entry name" value="DNA primase core"/>
    <property type="match status" value="1"/>
</dbReference>
<dbReference type="Pfam" id="PF08275">
    <property type="entry name" value="DNAG_N"/>
    <property type="match status" value="1"/>
</dbReference>
<evidence type="ECO:0000256" key="6">
    <source>
        <dbReference type="ARBA" id="ARBA00022723"/>
    </source>
</evidence>
<evidence type="ECO:0000256" key="12">
    <source>
        <dbReference type="HAMAP-Rule" id="MF_00974"/>
    </source>
</evidence>
<dbReference type="InterPro" id="IPR016136">
    <property type="entry name" value="DNA_helicase_N/primase_C"/>
</dbReference>
<comment type="domain">
    <text evidence="12">Contains an N-terminal zinc-binding domain, a central core domain that contains the primase activity, and a C-terminal DnaB-binding domain.</text>
</comment>
<keyword evidence="5 12" id="KW-0235">DNA replication</keyword>